<keyword evidence="2" id="KW-1185">Reference proteome</keyword>
<dbReference type="AlphaFoldDB" id="A0A6S7IBL0"/>
<evidence type="ECO:0000313" key="2">
    <source>
        <dbReference type="Proteomes" id="UP001152795"/>
    </source>
</evidence>
<keyword evidence="1" id="KW-0547">Nucleotide-binding</keyword>
<dbReference type="SUPFAM" id="SSF52540">
    <property type="entry name" value="P-loop containing nucleoside triphosphate hydrolases"/>
    <property type="match status" value="1"/>
</dbReference>
<dbReference type="GO" id="GO:0004386">
    <property type="term" value="F:helicase activity"/>
    <property type="evidence" value="ECO:0007669"/>
    <property type="project" value="UniProtKB-KW"/>
</dbReference>
<dbReference type="EMBL" id="CACRXK020008400">
    <property type="protein sequence ID" value="CAB4014667.1"/>
    <property type="molecule type" value="Genomic_DNA"/>
</dbReference>
<accession>A0A6S7IBL0</accession>
<dbReference type="OrthoDB" id="5986699at2759"/>
<protein>
    <submittedName>
        <fullName evidence="1">ATP-dependent DNA helicase PIF1</fullName>
    </submittedName>
</protein>
<dbReference type="Proteomes" id="UP001152795">
    <property type="component" value="Unassembled WGS sequence"/>
</dbReference>
<proteinExistence type="predicted"/>
<dbReference type="SUPFAM" id="SSF56219">
    <property type="entry name" value="DNase I-like"/>
    <property type="match status" value="1"/>
</dbReference>
<dbReference type="InterPro" id="IPR051055">
    <property type="entry name" value="PIF1_helicase"/>
</dbReference>
<dbReference type="Gene3D" id="3.60.10.10">
    <property type="entry name" value="Endonuclease/exonuclease/phosphatase"/>
    <property type="match status" value="1"/>
</dbReference>
<gene>
    <name evidence="1" type="ORF">PACLA_8A049493</name>
</gene>
<reference evidence="1" key="1">
    <citation type="submission" date="2020-04" db="EMBL/GenBank/DDBJ databases">
        <authorList>
            <person name="Alioto T."/>
            <person name="Alioto T."/>
            <person name="Gomez Garrido J."/>
        </authorList>
    </citation>
    <scope>NUCLEOTIDE SEQUENCE</scope>
    <source>
        <strain evidence="1">A484AB</strain>
    </source>
</reference>
<dbReference type="PANTHER" id="PTHR47642:SF5">
    <property type="entry name" value="ATP-DEPENDENT DNA HELICASE"/>
    <property type="match status" value="1"/>
</dbReference>
<sequence length="393" mass="44003">MLTTNVDISDRLINGQLGTVIKVSVDNVSNKPSTIFVKFDDSNAGVSAIRNSSSSFARENNLVPIKPILARIKVRPGKPSSPEMQRLQFPVTLAWACTVHKVQGLTLDNIVVSFDLKKQRYFNYGQVYVALSRATSLNGLHILGTLESKHIRANPKVQEEYERLRENSSLHPHITTDLCNTETVSICLLNIRSLKKHSLDLCNDPILSKCDVLALTETQLLTSLPNDDIDSILNDFSIHKQDHNSDKFLSLAVCYNDTITLCDTEYFTSINGLRFLLNNSGGYSLSCLLLYRKHGCDIQQFIACLDYITTSLDIDVIFGDFNIDYFNEKNISSLKVLAESLNYVQLVSKPTFVSSGSLLDHVYVKQSISNKMEASVVSVYYSDHEAVKVTVRF</sequence>
<keyword evidence="1" id="KW-0347">Helicase</keyword>
<dbReference type="InterPro" id="IPR027417">
    <property type="entry name" value="P-loop_NTPase"/>
</dbReference>
<dbReference type="InterPro" id="IPR036691">
    <property type="entry name" value="Endo/exonu/phosph_ase_sf"/>
</dbReference>
<keyword evidence="1" id="KW-0378">Hydrolase</keyword>
<dbReference type="PANTHER" id="PTHR47642">
    <property type="entry name" value="ATP-DEPENDENT DNA HELICASE"/>
    <property type="match status" value="1"/>
</dbReference>
<evidence type="ECO:0000313" key="1">
    <source>
        <dbReference type="EMBL" id="CAB4014667.1"/>
    </source>
</evidence>
<keyword evidence="1" id="KW-0067">ATP-binding</keyword>
<organism evidence="1 2">
    <name type="scientific">Paramuricea clavata</name>
    <name type="common">Red gorgonian</name>
    <name type="synonym">Violescent sea-whip</name>
    <dbReference type="NCBI Taxonomy" id="317549"/>
    <lineage>
        <taxon>Eukaryota</taxon>
        <taxon>Metazoa</taxon>
        <taxon>Cnidaria</taxon>
        <taxon>Anthozoa</taxon>
        <taxon>Octocorallia</taxon>
        <taxon>Malacalcyonacea</taxon>
        <taxon>Plexauridae</taxon>
        <taxon>Paramuricea</taxon>
    </lineage>
</organism>
<dbReference type="Gene3D" id="3.40.50.300">
    <property type="entry name" value="P-loop containing nucleotide triphosphate hydrolases"/>
    <property type="match status" value="1"/>
</dbReference>
<dbReference type="CDD" id="cd18809">
    <property type="entry name" value="SF1_C_RecD"/>
    <property type="match status" value="1"/>
</dbReference>
<name>A0A6S7IBL0_PARCT</name>
<comment type="caution">
    <text evidence="1">The sequence shown here is derived from an EMBL/GenBank/DDBJ whole genome shotgun (WGS) entry which is preliminary data.</text>
</comment>